<feature type="domain" description="DUF8020" evidence="2">
    <location>
        <begin position="14"/>
        <end position="83"/>
    </location>
</feature>
<keyword evidence="4" id="KW-1185">Reference proteome</keyword>
<accession>A0ABX8D0U5</accession>
<dbReference type="EMBL" id="CP074371">
    <property type="protein sequence ID" value="QVI25216.1"/>
    <property type="molecule type" value="Genomic_DNA"/>
</dbReference>
<keyword evidence="1" id="KW-0472">Membrane</keyword>
<dbReference type="InterPro" id="IPR058333">
    <property type="entry name" value="DUF8020"/>
</dbReference>
<name>A0ABX8D0U5_9NOCA</name>
<gene>
    <name evidence="3" type="ORF">KHQ06_29760</name>
</gene>
<protein>
    <recommendedName>
        <fullName evidence="2">DUF8020 domain-containing protein</fullName>
    </recommendedName>
</protein>
<proteinExistence type="predicted"/>
<feature type="transmembrane region" description="Helical" evidence="1">
    <location>
        <begin position="153"/>
        <end position="174"/>
    </location>
</feature>
<keyword evidence="1" id="KW-0812">Transmembrane</keyword>
<feature type="transmembrane region" description="Helical" evidence="1">
    <location>
        <begin position="181"/>
        <end position="201"/>
    </location>
</feature>
<dbReference type="Proteomes" id="UP000683310">
    <property type="component" value="Chromosome"/>
</dbReference>
<dbReference type="Pfam" id="PF26059">
    <property type="entry name" value="DUF8020"/>
    <property type="match status" value="1"/>
</dbReference>
<keyword evidence="1" id="KW-1133">Transmembrane helix</keyword>
<reference evidence="3 4" key="1">
    <citation type="submission" date="2021-04" db="EMBL/GenBank/DDBJ databases">
        <title>Nocardia tengchongensis.</title>
        <authorList>
            <person name="Zhuang k."/>
            <person name="Ran Y."/>
            <person name="Li W."/>
        </authorList>
    </citation>
    <scope>NUCLEOTIDE SEQUENCE [LARGE SCALE GENOMIC DNA]</scope>
    <source>
        <strain evidence="3 4">CFH S0057</strain>
    </source>
</reference>
<sequence>MAAAQTDSPDAQPGIHYRARLVDHSVVVTTDAGSLAAEGDRFHILDGSGRLVAVLPLSYQRDDKVWPIATRIDGNTAILTPSTDPAAAVPAPAGTPMLNSIDATANPNYNQALANLSSAATIGAAVGTLIGTAIGAAVGCVAGGALLGAGAGIPTLGTLAIPGAIGGCLVTAAAAAPLGAAVGLIAIGGPITVVALLQFFADLATPPTPPN</sequence>
<evidence type="ECO:0000256" key="1">
    <source>
        <dbReference type="SAM" id="Phobius"/>
    </source>
</evidence>
<organism evidence="3 4">
    <name type="scientific">Nocardia tengchongensis</name>
    <dbReference type="NCBI Taxonomy" id="2055889"/>
    <lineage>
        <taxon>Bacteria</taxon>
        <taxon>Bacillati</taxon>
        <taxon>Actinomycetota</taxon>
        <taxon>Actinomycetes</taxon>
        <taxon>Mycobacteriales</taxon>
        <taxon>Nocardiaceae</taxon>
        <taxon>Nocardia</taxon>
    </lineage>
</organism>
<evidence type="ECO:0000313" key="3">
    <source>
        <dbReference type="EMBL" id="QVI25216.1"/>
    </source>
</evidence>
<evidence type="ECO:0000259" key="2">
    <source>
        <dbReference type="Pfam" id="PF26059"/>
    </source>
</evidence>
<evidence type="ECO:0000313" key="4">
    <source>
        <dbReference type="Proteomes" id="UP000683310"/>
    </source>
</evidence>
<feature type="transmembrane region" description="Helical" evidence="1">
    <location>
        <begin position="122"/>
        <end position="147"/>
    </location>
</feature>